<proteinExistence type="predicted"/>
<reference evidence="1" key="1">
    <citation type="submission" date="2018-05" db="EMBL/GenBank/DDBJ databases">
        <authorList>
            <person name="Lanie J.A."/>
            <person name="Ng W.-L."/>
            <person name="Kazmierczak K.M."/>
            <person name="Andrzejewski T.M."/>
            <person name="Davidsen T.M."/>
            <person name="Wayne K.J."/>
            <person name="Tettelin H."/>
            <person name="Glass J.I."/>
            <person name="Rusch D."/>
            <person name="Podicherti R."/>
            <person name="Tsui H.-C.T."/>
            <person name="Winkler M.E."/>
        </authorList>
    </citation>
    <scope>NUCLEOTIDE SEQUENCE</scope>
</reference>
<gene>
    <name evidence="1" type="ORF">METZ01_LOCUS3095</name>
</gene>
<name>A0A381N6K2_9ZZZZ</name>
<evidence type="ECO:0000313" key="1">
    <source>
        <dbReference type="EMBL" id="SUZ50241.1"/>
    </source>
</evidence>
<feature type="non-terminal residue" evidence="1">
    <location>
        <position position="1"/>
    </location>
</feature>
<dbReference type="EMBL" id="UINC01000160">
    <property type="protein sequence ID" value="SUZ50241.1"/>
    <property type="molecule type" value="Genomic_DNA"/>
</dbReference>
<protein>
    <submittedName>
        <fullName evidence="1">Uncharacterized protein</fullName>
    </submittedName>
</protein>
<accession>A0A381N6K2</accession>
<dbReference type="AlphaFoldDB" id="A0A381N6K2"/>
<organism evidence="1">
    <name type="scientific">marine metagenome</name>
    <dbReference type="NCBI Taxonomy" id="408172"/>
    <lineage>
        <taxon>unclassified sequences</taxon>
        <taxon>metagenomes</taxon>
        <taxon>ecological metagenomes</taxon>
    </lineage>
</organism>
<sequence length="75" mass="8459">VVEQTTNCLYAGIPCFHQTPLLGNQEGFQDYRLFRLSISKFDVPTCSASALIWPAENIDAKIIILVRLLRIIIPL</sequence>